<dbReference type="PANTHER" id="PTHR31529">
    <property type="entry name" value="LOB DOMAIN CONTAINING PROTEIN"/>
    <property type="match status" value="1"/>
</dbReference>
<dbReference type="EMBL" id="PEDP01002801">
    <property type="protein sequence ID" value="POS82455.1"/>
    <property type="molecule type" value="Genomic_DNA"/>
</dbReference>
<sequence length="375" mass="42321">KVNFTTIPIHQVFGTTKFIRFIKNIPKEKREIAVKSFLYEAHARLREPVLGCVSYTIHLEQQLCKLSAEVESLKAQLHKDQPPPSHPGEHSAENEEEPINMEVEEQSTQRLNRRVDLSTDSDSQLVEVEVQVSPHYLEHLNFTPNSSWVNPVFPANSEVSSVSNSPSSPISPTTFIQPVTRNNPTGSHPTWAELINHYQSHYFNDTPSTSGGSSNTSSLNKPMSVEPISAIPPTSENLPFSFFNLPRIKTKRVQQLEFELIKPVNKCEAMESVSDLNHEVSTEDLVLSTPATSESKQTTKIPPKEGMKQRSMFQGKSLYALRRSAKRGKPCSKCLHMGCPEFQSYNPEDGYHYIPYFRVRRAPVKAHPPTGWKAE</sequence>
<dbReference type="PROSITE" id="PS50891">
    <property type="entry name" value="LOB"/>
    <property type="match status" value="1"/>
</dbReference>
<organism evidence="4 5">
    <name type="scientific">Erysiphe pulchra</name>
    <dbReference type="NCBI Taxonomy" id="225359"/>
    <lineage>
        <taxon>Eukaryota</taxon>
        <taxon>Fungi</taxon>
        <taxon>Dikarya</taxon>
        <taxon>Ascomycota</taxon>
        <taxon>Pezizomycotina</taxon>
        <taxon>Leotiomycetes</taxon>
        <taxon>Erysiphales</taxon>
        <taxon>Erysiphaceae</taxon>
        <taxon>Erysiphe</taxon>
    </lineage>
</organism>
<dbReference type="GO" id="GO:0045893">
    <property type="term" value="P:positive regulation of DNA-templated transcription"/>
    <property type="evidence" value="ECO:0007669"/>
    <property type="project" value="TreeGrafter"/>
</dbReference>
<evidence type="ECO:0000313" key="5">
    <source>
        <dbReference type="Proteomes" id="UP000237438"/>
    </source>
</evidence>
<dbReference type="Pfam" id="PF03195">
    <property type="entry name" value="LOB"/>
    <property type="match status" value="1"/>
</dbReference>
<evidence type="ECO:0000256" key="2">
    <source>
        <dbReference type="SAM" id="MobiDB-lite"/>
    </source>
</evidence>
<comment type="caution">
    <text evidence="4">The sequence shown here is derived from an EMBL/GenBank/DDBJ whole genome shotgun (WGS) entry which is preliminary data.</text>
</comment>
<evidence type="ECO:0000256" key="1">
    <source>
        <dbReference type="ARBA" id="ARBA00005474"/>
    </source>
</evidence>
<dbReference type="InterPro" id="IPR004883">
    <property type="entry name" value="LOB"/>
</dbReference>
<dbReference type="STRING" id="225359.A0A2S4PKA9"/>
<dbReference type="PANTHER" id="PTHR31529:SF4">
    <property type="entry name" value="LOB DOMAIN-CONTAINING PROTEIN 30"/>
    <property type="match status" value="1"/>
</dbReference>
<dbReference type="AlphaFoldDB" id="A0A2S4PKA9"/>
<evidence type="ECO:0000313" key="4">
    <source>
        <dbReference type="EMBL" id="POS82455.1"/>
    </source>
</evidence>
<feature type="region of interest" description="Disordered" evidence="2">
    <location>
        <begin position="202"/>
        <end position="221"/>
    </location>
</feature>
<name>A0A2S4PKA9_9PEZI</name>
<dbReference type="Proteomes" id="UP000237438">
    <property type="component" value="Unassembled WGS sequence"/>
</dbReference>
<accession>A0A2S4PKA9</accession>
<dbReference type="OrthoDB" id="778083at2759"/>
<feature type="compositionally biased region" description="Basic and acidic residues" evidence="2">
    <location>
        <begin position="77"/>
        <end position="93"/>
    </location>
</feature>
<feature type="region of interest" description="Disordered" evidence="2">
    <location>
        <begin position="75"/>
        <end position="99"/>
    </location>
</feature>
<feature type="non-terminal residue" evidence="4">
    <location>
        <position position="1"/>
    </location>
</feature>
<feature type="domain" description="LOB" evidence="3">
    <location>
        <begin position="1"/>
        <end position="77"/>
    </location>
</feature>
<feature type="compositionally biased region" description="Low complexity" evidence="2">
    <location>
        <begin position="208"/>
        <end position="218"/>
    </location>
</feature>
<gene>
    <name evidence="4" type="ORF">EPUL_006362</name>
</gene>
<protein>
    <recommendedName>
        <fullName evidence="3">LOB domain-containing protein</fullName>
    </recommendedName>
</protein>
<dbReference type="GO" id="GO:0005634">
    <property type="term" value="C:nucleus"/>
    <property type="evidence" value="ECO:0007669"/>
    <property type="project" value="TreeGrafter"/>
</dbReference>
<comment type="similarity">
    <text evidence="1">Belongs to the LOB domain-containing protein family.</text>
</comment>
<reference evidence="4 5" key="1">
    <citation type="submission" date="2017-10" db="EMBL/GenBank/DDBJ databases">
        <title>Development of genomic resources for the powdery mildew, Erysiphe pulchra.</title>
        <authorList>
            <person name="Wadl P.A."/>
            <person name="Mack B.M."/>
            <person name="Moore G."/>
            <person name="Beltz S.B."/>
        </authorList>
    </citation>
    <scope>NUCLEOTIDE SEQUENCE [LARGE SCALE GENOMIC DNA]</scope>
    <source>
        <strain evidence="4">Cflorida</strain>
    </source>
</reference>
<evidence type="ECO:0000259" key="3">
    <source>
        <dbReference type="PROSITE" id="PS50891"/>
    </source>
</evidence>
<keyword evidence="5" id="KW-1185">Reference proteome</keyword>
<proteinExistence type="inferred from homology"/>